<feature type="domain" description="7,8-dihydro-6-hydroxymethylpterin-pyrophosphokinase" evidence="8">
    <location>
        <begin position="7"/>
        <end position="129"/>
    </location>
</feature>
<evidence type="ECO:0000256" key="6">
    <source>
        <dbReference type="ARBA" id="ARBA00022840"/>
    </source>
</evidence>
<sequence>MQHEILISVGSNVEKEHNTTLGIQAMQNSFGKLVLSTVFESESVGFNGNNFYNLVVLARTSLSIKCVCQRLKAIEDKQGRTRDIKFGNRTLDLDLLTFDSVITSTPIKLPRGEIEYNAFVLQPMAEIVPNHIHPTTQKSYLILWSEFLLHSKNKHQRLWPSGFTYKGQAQ</sequence>
<keyword evidence="4" id="KW-0547">Nucleotide-binding</keyword>
<reference evidence="9 10" key="2">
    <citation type="journal article" date="2017" name="Antonie Van Leeuwenhoek">
        <title>Rhizobium rhizosphaerae sp. nov., a novel species isolated from rice rhizosphere.</title>
        <authorList>
            <person name="Zhao J.J."/>
            <person name="Zhang J."/>
            <person name="Zhang R.J."/>
            <person name="Zhang C.W."/>
            <person name="Yin H.Q."/>
            <person name="Zhang X.X."/>
        </authorList>
    </citation>
    <scope>NUCLEOTIDE SEQUENCE [LARGE SCALE GENOMIC DNA]</scope>
    <source>
        <strain evidence="9 10">ACAM 611</strain>
    </source>
</reference>
<dbReference type="GO" id="GO:0003848">
    <property type="term" value="F:2-amino-4-hydroxy-6-hydroxymethyldihydropteridine diphosphokinase activity"/>
    <property type="evidence" value="ECO:0007669"/>
    <property type="project" value="UniProtKB-EC"/>
</dbReference>
<dbReference type="AlphaFoldDB" id="H5TEC6"/>
<dbReference type="GO" id="GO:0046654">
    <property type="term" value="P:tetrahydrofolate biosynthetic process"/>
    <property type="evidence" value="ECO:0007669"/>
    <property type="project" value="UniProtKB-UniPathway"/>
</dbReference>
<gene>
    <name evidence="9" type="primary">folK</name>
    <name evidence="9" type="ORF">GPUN_2538</name>
</gene>
<dbReference type="GO" id="GO:0046656">
    <property type="term" value="P:folic acid biosynthetic process"/>
    <property type="evidence" value="ECO:0007669"/>
    <property type="project" value="UniProtKB-KW"/>
</dbReference>
<dbReference type="STRING" id="56804.BAE46_04875"/>
<keyword evidence="7" id="KW-0289">Folate biosynthesis</keyword>
<dbReference type="SUPFAM" id="SSF55083">
    <property type="entry name" value="6-hydroxymethyl-7,8-dihydropterin pyrophosphokinase, HPPK"/>
    <property type="match status" value="1"/>
</dbReference>
<evidence type="ECO:0000256" key="5">
    <source>
        <dbReference type="ARBA" id="ARBA00022777"/>
    </source>
</evidence>
<dbReference type="EC" id="2.7.6.3" evidence="2"/>
<name>H5TEC6_9ALTE</name>
<evidence type="ECO:0000256" key="4">
    <source>
        <dbReference type="ARBA" id="ARBA00022741"/>
    </source>
</evidence>
<dbReference type="PANTHER" id="PTHR43071">
    <property type="entry name" value="2-AMINO-4-HYDROXY-6-HYDROXYMETHYLDIHYDROPTERIDINE PYROPHOSPHOKINASE"/>
    <property type="match status" value="1"/>
</dbReference>
<keyword evidence="10" id="KW-1185">Reference proteome</keyword>
<comment type="pathway">
    <text evidence="1">Cofactor biosynthesis; tetrahydrofolate biosynthesis; 2-amino-4-hydroxy-6-hydroxymethyl-7,8-dihydropteridine diphosphate from 7,8-dihydroneopterin triphosphate: step 4/4.</text>
</comment>
<proteinExistence type="predicted"/>
<keyword evidence="3 9" id="KW-0808">Transferase</keyword>
<evidence type="ECO:0000256" key="3">
    <source>
        <dbReference type="ARBA" id="ARBA00022679"/>
    </source>
</evidence>
<evidence type="ECO:0000256" key="7">
    <source>
        <dbReference type="ARBA" id="ARBA00022909"/>
    </source>
</evidence>
<comment type="caution">
    <text evidence="9">The sequence shown here is derived from an EMBL/GenBank/DDBJ whole genome shotgun (WGS) entry which is preliminary data.</text>
</comment>
<dbReference type="GO" id="GO:0016301">
    <property type="term" value="F:kinase activity"/>
    <property type="evidence" value="ECO:0007669"/>
    <property type="project" value="UniProtKB-KW"/>
</dbReference>
<dbReference type="GO" id="GO:0005524">
    <property type="term" value="F:ATP binding"/>
    <property type="evidence" value="ECO:0007669"/>
    <property type="project" value="UniProtKB-KW"/>
</dbReference>
<dbReference type="CDD" id="cd00483">
    <property type="entry name" value="HPPK"/>
    <property type="match status" value="1"/>
</dbReference>
<dbReference type="Gene3D" id="3.30.70.560">
    <property type="entry name" value="7,8-Dihydro-6-hydroxymethylpterin-pyrophosphokinase HPPK"/>
    <property type="match status" value="1"/>
</dbReference>
<evidence type="ECO:0000313" key="10">
    <source>
        <dbReference type="Proteomes" id="UP000053586"/>
    </source>
</evidence>
<dbReference type="PANTHER" id="PTHR43071:SF2">
    <property type="entry name" value="2-AMINO-4-HYDROXY-6-HYDROXYMETHYLDIHYDROPTERIDINE PYROPHOSPHOKINASE"/>
    <property type="match status" value="1"/>
</dbReference>
<dbReference type="EMBL" id="BAET01000031">
    <property type="protein sequence ID" value="GAB56653.1"/>
    <property type="molecule type" value="Genomic_DNA"/>
</dbReference>
<dbReference type="Pfam" id="PF01288">
    <property type="entry name" value="HPPK"/>
    <property type="match status" value="1"/>
</dbReference>
<evidence type="ECO:0000256" key="1">
    <source>
        <dbReference type="ARBA" id="ARBA00005051"/>
    </source>
</evidence>
<protein>
    <recommendedName>
        <fullName evidence="2">2-amino-4-hydroxy-6-hydroxymethyldihydropteridine diphosphokinase</fullName>
        <ecNumber evidence="2">2.7.6.3</ecNumber>
    </recommendedName>
</protein>
<dbReference type="Proteomes" id="UP000053586">
    <property type="component" value="Unassembled WGS sequence"/>
</dbReference>
<dbReference type="InterPro" id="IPR035907">
    <property type="entry name" value="Hppk_sf"/>
</dbReference>
<reference evidence="9 10" key="1">
    <citation type="journal article" date="2012" name="J. Bacteriol.">
        <title>Genome sequence of proteorhodopsin-containing sea ice bacterium Glaciecola punicea ACAM 611T.</title>
        <authorList>
            <person name="Qin Q.-L."/>
            <person name="Xie B.-B."/>
            <person name="Shu Y.-L."/>
            <person name="Rong J.-C."/>
            <person name="Zhao D.-L."/>
            <person name="Zhang X.-Y."/>
            <person name="Chen X.-L."/>
            <person name="Zhou B.-C."/>
            <person name="Zhanga Y.-Z."/>
        </authorList>
    </citation>
    <scope>NUCLEOTIDE SEQUENCE [LARGE SCALE GENOMIC DNA]</scope>
    <source>
        <strain evidence="9 10">ACAM 611</strain>
    </source>
</reference>
<keyword evidence="5 9" id="KW-0418">Kinase</keyword>
<dbReference type="eggNOG" id="COG0801">
    <property type="taxonomic scope" value="Bacteria"/>
</dbReference>
<dbReference type="NCBIfam" id="TIGR01498">
    <property type="entry name" value="folK"/>
    <property type="match status" value="1"/>
</dbReference>
<evidence type="ECO:0000256" key="2">
    <source>
        <dbReference type="ARBA" id="ARBA00013253"/>
    </source>
</evidence>
<dbReference type="UniPathway" id="UPA00077">
    <property type="reaction ID" value="UER00155"/>
</dbReference>
<accession>H5TEC6</accession>
<dbReference type="InterPro" id="IPR000550">
    <property type="entry name" value="Hppk"/>
</dbReference>
<evidence type="ECO:0000313" key="9">
    <source>
        <dbReference type="EMBL" id="GAB56653.1"/>
    </source>
</evidence>
<organism evidence="9 10">
    <name type="scientific">Glaciecola punicea ACAM 611</name>
    <dbReference type="NCBI Taxonomy" id="1121923"/>
    <lineage>
        <taxon>Bacteria</taxon>
        <taxon>Pseudomonadati</taxon>
        <taxon>Pseudomonadota</taxon>
        <taxon>Gammaproteobacteria</taxon>
        <taxon>Alteromonadales</taxon>
        <taxon>Alteromonadaceae</taxon>
        <taxon>Glaciecola</taxon>
    </lineage>
</organism>
<keyword evidence="6" id="KW-0067">ATP-binding</keyword>
<evidence type="ECO:0000259" key="8">
    <source>
        <dbReference type="Pfam" id="PF01288"/>
    </source>
</evidence>